<dbReference type="GO" id="GO:0006412">
    <property type="term" value="P:translation"/>
    <property type="evidence" value="ECO:0007669"/>
    <property type="project" value="UniProtKB-UniRule"/>
</dbReference>
<dbReference type="Proteomes" id="UP000799092">
    <property type="component" value="Unassembled WGS sequence"/>
</dbReference>
<dbReference type="GO" id="GO:1990904">
    <property type="term" value="C:ribonucleoprotein complex"/>
    <property type="evidence" value="ECO:0007669"/>
    <property type="project" value="UniProtKB-KW"/>
</dbReference>
<evidence type="ECO:0000256" key="6">
    <source>
        <dbReference type="ARBA" id="ARBA00023274"/>
    </source>
</evidence>
<dbReference type="Gene3D" id="3.10.430.100">
    <property type="entry name" value="Ribosomal protein L9, C-terminal domain"/>
    <property type="match status" value="1"/>
</dbReference>
<evidence type="ECO:0000256" key="3">
    <source>
        <dbReference type="ARBA" id="ARBA00022730"/>
    </source>
</evidence>
<dbReference type="InterPro" id="IPR020070">
    <property type="entry name" value="Ribosomal_bL9_N"/>
</dbReference>
<comment type="function">
    <text evidence="1 8">Binds to the 23S rRNA.</text>
</comment>
<comment type="similarity">
    <text evidence="2 8">Belongs to the bacterial ribosomal protein bL9 family.</text>
</comment>
<dbReference type="GO" id="GO:0003735">
    <property type="term" value="F:structural constituent of ribosome"/>
    <property type="evidence" value="ECO:0007669"/>
    <property type="project" value="InterPro"/>
</dbReference>
<dbReference type="AlphaFoldDB" id="A0A6A8DFI7"/>
<dbReference type="NCBIfam" id="TIGR00158">
    <property type="entry name" value="L9"/>
    <property type="match status" value="1"/>
</dbReference>
<evidence type="ECO:0000256" key="1">
    <source>
        <dbReference type="ARBA" id="ARBA00003058"/>
    </source>
</evidence>
<feature type="domain" description="Ribosomal protein L9" evidence="10">
    <location>
        <begin position="13"/>
        <end position="40"/>
    </location>
</feature>
<dbReference type="PROSITE" id="PS00651">
    <property type="entry name" value="RIBOSOMAL_L9"/>
    <property type="match status" value="1"/>
</dbReference>
<dbReference type="Pfam" id="PF03948">
    <property type="entry name" value="Ribosomal_L9_C"/>
    <property type="match status" value="1"/>
</dbReference>
<dbReference type="FunFam" id="3.40.5.10:FF:000002">
    <property type="entry name" value="50S ribosomal protein L9"/>
    <property type="match status" value="1"/>
</dbReference>
<evidence type="ECO:0000256" key="4">
    <source>
        <dbReference type="ARBA" id="ARBA00022884"/>
    </source>
</evidence>
<keyword evidence="9" id="KW-0175">Coiled coil</keyword>
<evidence type="ECO:0000256" key="2">
    <source>
        <dbReference type="ARBA" id="ARBA00010605"/>
    </source>
</evidence>
<dbReference type="InterPro" id="IPR009027">
    <property type="entry name" value="Ribosomal_bL9/RNase_H1_N"/>
</dbReference>
<dbReference type="InterPro" id="IPR000244">
    <property type="entry name" value="Ribosomal_bL9"/>
</dbReference>
<keyword evidence="6 8" id="KW-0687">Ribonucleoprotein</keyword>
<evidence type="ECO:0000256" key="9">
    <source>
        <dbReference type="SAM" id="Coils"/>
    </source>
</evidence>
<dbReference type="Gene3D" id="3.40.5.10">
    <property type="entry name" value="Ribosomal protein L9, N-terminal domain"/>
    <property type="match status" value="1"/>
</dbReference>
<dbReference type="HAMAP" id="MF_00503">
    <property type="entry name" value="Ribosomal_bL9"/>
    <property type="match status" value="1"/>
</dbReference>
<dbReference type="InterPro" id="IPR036935">
    <property type="entry name" value="Ribosomal_bL9_N_sf"/>
</dbReference>
<dbReference type="GO" id="GO:0005840">
    <property type="term" value="C:ribosome"/>
    <property type="evidence" value="ECO:0007669"/>
    <property type="project" value="UniProtKB-KW"/>
</dbReference>
<dbReference type="RefSeq" id="WP_153737985.1">
    <property type="nucleotide sequence ID" value="NZ_WJNG01000015.1"/>
</dbReference>
<evidence type="ECO:0000256" key="5">
    <source>
        <dbReference type="ARBA" id="ARBA00022980"/>
    </source>
</evidence>
<dbReference type="SUPFAM" id="SSF55658">
    <property type="entry name" value="L9 N-domain-like"/>
    <property type="match status" value="1"/>
</dbReference>
<feature type="coiled-coil region" evidence="9">
    <location>
        <begin position="47"/>
        <end position="85"/>
    </location>
</feature>
<dbReference type="SUPFAM" id="SSF55653">
    <property type="entry name" value="Ribosomal protein L9 C-domain"/>
    <property type="match status" value="1"/>
</dbReference>
<evidence type="ECO:0000313" key="12">
    <source>
        <dbReference type="Proteomes" id="UP000799092"/>
    </source>
</evidence>
<keyword evidence="3 8" id="KW-0699">rRNA-binding</keyword>
<proteinExistence type="inferred from homology"/>
<dbReference type="InterPro" id="IPR020069">
    <property type="entry name" value="Ribosomal_bL9_C"/>
</dbReference>
<keyword evidence="4 8" id="KW-0694">RNA-binding</keyword>
<dbReference type="GO" id="GO:0019843">
    <property type="term" value="F:rRNA binding"/>
    <property type="evidence" value="ECO:0007669"/>
    <property type="project" value="UniProtKB-UniRule"/>
</dbReference>
<dbReference type="InterPro" id="IPR020594">
    <property type="entry name" value="Ribosomal_bL9_bac/chp"/>
</dbReference>
<keyword evidence="5 8" id="KW-0689">Ribosomal protein</keyword>
<comment type="caution">
    <text evidence="11">The sequence shown here is derived from an EMBL/GenBank/DDBJ whole genome shotgun (WGS) entry which is preliminary data.</text>
</comment>
<keyword evidence="12" id="KW-1185">Reference proteome</keyword>
<protein>
    <recommendedName>
        <fullName evidence="7 8">Large ribosomal subunit protein bL9</fullName>
    </recommendedName>
</protein>
<name>A0A6A8DFI7_9BACI</name>
<gene>
    <name evidence="8 11" type="primary">rplI</name>
    <name evidence="11" type="ORF">GH741_17205</name>
</gene>
<dbReference type="OrthoDB" id="9788336at2"/>
<dbReference type="InterPro" id="IPR036791">
    <property type="entry name" value="Ribosomal_bL9_C_sf"/>
</dbReference>
<evidence type="ECO:0000256" key="8">
    <source>
        <dbReference type="HAMAP-Rule" id="MF_00503"/>
    </source>
</evidence>
<accession>A0A6A8DFI7</accession>
<dbReference type="Pfam" id="PF01281">
    <property type="entry name" value="Ribosomal_L9_N"/>
    <property type="match status" value="1"/>
</dbReference>
<evidence type="ECO:0000256" key="7">
    <source>
        <dbReference type="ARBA" id="ARBA00035292"/>
    </source>
</evidence>
<dbReference type="PANTHER" id="PTHR21368">
    <property type="entry name" value="50S RIBOSOMAL PROTEIN L9"/>
    <property type="match status" value="1"/>
</dbReference>
<dbReference type="FunFam" id="3.10.430.100:FF:000002">
    <property type="entry name" value="50S ribosomal protein L9"/>
    <property type="match status" value="1"/>
</dbReference>
<evidence type="ECO:0000313" key="11">
    <source>
        <dbReference type="EMBL" id="MRH44384.1"/>
    </source>
</evidence>
<sequence length="148" mass="16501">MKVILMQDVKGKGKKGEVKNVSDGYARNYLLKNNLAIEATSGNVKALDAQKNKEQKMEQEEVNEANELKAKIESLTVELKVKSGEGGRLFGSVTSKQIAEELKKTHKIKMDKRKIELDNPIKSLGYTDVPVKIHPEVTGTIKVHLTEE</sequence>
<evidence type="ECO:0000259" key="10">
    <source>
        <dbReference type="PROSITE" id="PS00651"/>
    </source>
</evidence>
<reference evidence="11" key="1">
    <citation type="submission" date="2019-11" db="EMBL/GenBank/DDBJ databases">
        <authorList>
            <person name="Li J."/>
        </authorList>
    </citation>
    <scope>NUCLEOTIDE SEQUENCE</scope>
    <source>
        <strain evidence="11">B6B</strain>
    </source>
</reference>
<dbReference type="EMBL" id="WJNG01000015">
    <property type="protein sequence ID" value="MRH44384.1"/>
    <property type="molecule type" value="Genomic_DNA"/>
</dbReference>
<organism evidence="11 12">
    <name type="scientific">Aquibacillus halophilus</name>
    <dbReference type="NCBI Taxonomy" id="930132"/>
    <lineage>
        <taxon>Bacteria</taxon>
        <taxon>Bacillati</taxon>
        <taxon>Bacillota</taxon>
        <taxon>Bacilli</taxon>
        <taxon>Bacillales</taxon>
        <taxon>Bacillaceae</taxon>
        <taxon>Aquibacillus</taxon>
    </lineage>
</organism>